<proteinExistence type="predicted"/>
<dbReference type="EMBL" id="JAGMVJ010000005">
    <property type="protein sequence ID" value="KAH7090287.1"/>
    <property type="molecule type" value="Genomic_DNA"/>
</dbReference>
<sequence length="207" mass="22362">MCSVLLMILAKGIRGRRNPESASSAGPIFPNAMLTLRWTFLAYRSAVSQPDGSRQGCTEIACTKPSLARGCVPKGKKRRASTVAEVSATYLHIFRRTVQSLNHDWGAARDPCSGIIILPRFQDQYSRGRGNLEEEGLGRREPSLHNMSHGRTATTRCNSTVLAKMRWCCSGHGSSPKKEHAWGGVGTVSVLVSRGAGLLINGGMPPS</sequence>
<protein>
    <submittedName>
        <fullName evidence="1">Uncharacterized protein</fullName>
    </submittedName>
</protein>
<comment type="caution">
    <text evidence="1">The sequence shown here is derived from an EMBL/GenBank/DDBJ whole genome shotgun (WGS) entry which is preliminary data.</text>
</comment>
<organism evidence="1 2">
    <name type="scientific">Paraphoma chrysanthemicola</name>
    <dbReference type="NCBI Taxonomy" id="798071"/>
    <lineage>
        <taxon>Eukaryota</taxon>
        <taxon>Fungi</taxon>
        <taxon>Dikarya</taxon>
        <taxon>Ascomycota</taxon>
        <taxon>Pezizomycotina</taxon>
        <taxon>Dothideomycetes</taxon>
        <taxon>Pleosporomycetidae</taxon>
        <taxon>Pleosporales</taxon>
        <taxon>Pleosporineae</taxon>
        <taxon>Phaeosphaeriaceae</taxon>
        <taxon>Paraphoma</taxon>
    </lineage>
</organism>
<accession>A0A8K0RCC7</accession>
<evidence type="ECO:0000313" key="2">
    <source>
        <dbReference type="Proteomes" id="UP000813461"/>
    </source>
</evidence>
<evidence type="ECO:0000313" key="1">
    <source>
        <dbReference type="EMBL" id="KAH7090287.1"/>
    </source>
</evidence>
<keyword evidence="2" id="KW-1185">Reference proteome</keyword>
<dbReference type="AlphaFoldDB" id="A0A8K0RCC7"/>
<gene>
    <name evidence="1" type="ORF">FB567DRAFT_287643</name>
</gene>
<name>A0A8K0RCC7_9PLEO</name>
<reference evidence="1" key="1">
    <citation type="journal article" date="2021" name="Nat. Commun.">
        <title>Genetic determinants of endophytism in the Arabidopsis root mycobiome.</title>
        <authorList>
            <person name="Mesny F."/>
            <person name="Miyauchi S."/>
            <person name="Thiergart T."/>
            <person name="Pickel B."/>
            <person name="Atanasova L."/>
            <person name="Karlsson M."/>
            <person name="Huettel B."/>
            <person name="Barry K.W."/>
            <person name="Haridas S."/>
            <person name="Chen C."/>
            <person name="Bauer D."/>
            <person name="Andreopoulos W."/>
            <person name="Pangilinan J."/>
            <person name="LaButti K."/>
            <person name="Riley R."/>
            <person name="Lipzen A."/>
            <person name="Clum A."/>
            <person name="Drula E."/>
            <person name="Henrissat B."/>
            <person name="Kohler A."/>
            <person name="Grigoriev I.V."/>
            <person name="Martin F.M."/>
            <person name="Hacquard S."/>
        </authorList>
    </citation>
    <scope>NUCLEOTIDE SEQUENCE</scope>
    <source>
        <strain evidence="1">MPI-SDFR-AT-0120</strain>
    </source>
</reference>
<dbReference type="Proteomes" id="UP000813461">
    <property type="component" value="Unassembled WGS sequence"/>
</dbReference>